<evidence type="ECO:0000313" key="1">
    <source>
        <dbReference type="EMBL" id="TCU14323.1"/>
    </source>
</evidence>
<protein>
    <submittedName>
        <fullName evidence="1">Uncharacterized protein</fullName>
    </submittedName>
</protein>
<dbReference type="AlphaFoldDB" id="A0A4R3Q004"/>
<dbReference type="Proteomes" id="UP000294576">
    <property type="component" value="Unassembled WGS sequence"/>
</dbReference>
<dbReference type="EMBL" id="SMBH01000009">
    <property type="protein sequence ID" value="TCU14323.1"/>
    <property type="molecule type" value="Genomic_DNA"/>
</dbReference>
<evidence type="ECO:0000313" key="2">
    <source>
        <dbReference type="Proteomes" id="UP000294576"/>
    </source>
</evidence>
<proteinExistence type="predicted"/>
<accession>A0A4R3Q004</accession>
<gene>
    <name evidence="1" type="ORF">EV132_10946</name>
</gene>
<name>A0A4R3Q004_RHISU</name>
<reference evidence="1 2" key="1">
    <citation type="submission" date="2019-03" db="EMBL/GenBank/DDBJ databases">
        <title>Genomic Encyclopedia of Type Strains, Phase IV (KMG-V): Genome sequencing to study the core and pangenomes of soil and plant-associated prokaryotes.</title>
        <authorList>
            <person name="Whitman W."/>
        </authorList>
    </citation>
    <scope>NUCLEOTIDE SEQUENCE [LARGE SCALE GENOMIC DNA]</scope>
    <source>
        <strain evidence="1 2">Hc14</strain>
    </source>
</reference>
<comment type="caution">
    <text evidence="1">The sequence shown here is derived from an EMBL/GenBank/DDBJ whole genome shotgun (WGS) entry which is preliminary data.</text>
</comment>
<organism evidence="1 2">
    <name type="scientific">Rhizobium sullae</name>
    <name type="common">Rhizobium hedysari</name>
    <dbReference type="NCBI Taxonomy" id="50338"/>
    <lineage>
        <taxon>Bacteria</taxon>
        <taxon>Pseudomonadati</taxon>
        <taxon>Pseudomonadota</taxon>
        <taxon>Alphaproteobacteria</taxon>
        <taxon>Hyphomicrobiales</taxon>
        <taxon>Rhizobiaceae</taxon>
        <taxon>Rhizobium/Agrobacterium group</taxon>
        <taxon>Rhizobium</taxon>
    </lineage>
</organism>
<sequence length="46" mass="5169">MRHMPFSPLAGRRWRQADEGIHSLNNARYSAACLAIGLFGWVVQLA</sequence>